<dbReference type="SUPFAM" id="SSF48695">
    <property type="entry name" value="Multiheme cytochromes"/>
    <property type="match status" value="1"/>
</dbReference>
<dbReference type="AlphaFoldDB" id="A0A1F6GLU5"/>
<comment type="caution">
    <text evidence="1">The sequence shown here is derived from an EMBL/GenBank/DDBJ whole genome shotgun (WGS) entry which is preliminary data.</text>
</comment>
<name>A0A1F6GLU5_9PROT</name>
<accession>A0A1F6GLU5</accession>
<evidence type="ECO:0000313" key="1">
    <source>
        <dbReference type="EMBL" id="OGG99040.1"/>
    </source>
</evidence>
<organism evidence="1 2">
    <name type="scientific">Candidatus Lambdaproteobacteria bacterium RIFOXYD2_FULL_56_26</name>
    <dbReference type="NCBI Taxonomy" id="1817773"/>
    <lineage>
        <taxon>Bacteria</taxon>
        <taxon>Pseudomonadati</taxon>
        <taxon>Pseudomonadota</taxon>
        <taxon>Candidatus Lambdaproteobacteria</taxon>
    </lineage>
</organism>
<dbReference type="InterPro" id="IPR036280">
    <property type="entry name" value="Multihaem_cyt_sf"/>
</dbReference>
<protein>
    <submittedName>
        <fullName evidence="1">Uncharacterized protein</fullName>
    </submittedName>
</protein>
<reference evidence="1 2" key="1">
    <citation type="journal article" date="2016" name="Nat. Commun.">
        <title>Thousands of microbial genomes shed light on interconnected biogeochemical processes in an aquifer system.</title>
        <authorList>
            <person name="Anantharaman K."/>
            <person name="Brown C.T."/>
            <person name="Hug L.A."/>
            <person name="Sharon I."/>
            <person name="Castelle C.J."/>
            <person name="Probst A.J."/>
            <person name="Thomas B.C."/>
            <person name="Singh A."/>
            <person name="Wilkins M.J."/>
            <person name="Karaoz U."/>
            <person name="Brodie E.L."/>
            <person name="Williams K.H."/>
            <person name="Hubbard S.S."/>
            <person name="Banfield J.F."/>
        </authorList>
    </citation>
    <scope>NUCLEOTIDE SEQUENCE [LARGE SCALE GENOMIC DNA]</scope>
</reference>
<dbReference type="Proteomes" id="UP000177583">
    <property type="component" value="Unassembled WGS sequence"/>
</dbReference>
<gene>
    <name evidence="1" type="ORF">A2557_09750</name>
</gene>
<dbReference type="InterPro" id="IPR047668">
    <property type="entry name" value="DsrJ"/>
</dbReference>
<evidence type="ECO:0000313" key="2">
    <source>
        <dbReference type="Proteomes" id="UP000177583"/>
    </source>
</evidence>
<dbReference type="EMBL" id="MFNF01000061">
    <property type="protein sequence ID" value="OGG99040.1"/>
    <property type="molecule type" value="Genomic_DNA"/>
</dbReference>
<proteinExistence type="predicted"/>
<sequence>MYNAKIILPVLLVFLGLLTYPLWSQKASAPPVLATPLKGEHCIESKDWMRANHMQLLEQWRHSVVRDQNRDHVATDGQHYNKSLSNTCLDCHQKEQFCDSCHTYASVHPYCWECHFDPKEVNHVH</sequence>
<dbReference type="NCBIfam" id="NF038038">
    <property type="entry name" value="cytoc_DsrJ"/>
    <property type="match status" value="1"/>
</dbReference>